<evidence type="ECO:0000313" key="6">
    <source>
        <dbReference type="EMBL" id="RCN26141.1"/>
    </source>
</evidence>
<evidence type="ECO:0000256" key="2">
    <source>
        <dbReference type="ARBA" id="ARBA00022741"/>
    </source>
</evidence>
<dbReference type="GO" id="GO:0005739">
    <property type="term" value="C:mitochondrion"/>
    <property type="evidence" value="ECO:0007669"/>
    <property type="project" value="TreeGrafter"/>
</dbReference>
<dbReference type="OrthoDB" id="1074at2759"/>
<dbReference type="SUPFAM" id="SSF50447">
    <property type="entry name" value="Translation proteins"/>
    <property type="match status" value="1"/>
</dbReference>
<feature type="non-terminal residue" evidence="6">
    <location>
        <position position="1"/>
    </location>
</feature>
<dbReference type="SUPFAM" id="SSF54980">
    <property type="entry name" value="EF-G C-terminal domain-like"/>
    <property type="match status" value="1"/>
</dbReference>
<dbReference type="FunFam" id="3.30.70.870:FF:000004">
    <property type="entry name" value="Translation factor GUF1, mitochondrial"/>
    <property type="match status" value="1"/>
</dbReference>
<evidence type="ECO:0000256" key="1">
    <source>
        <dbReference type="ARBA" id="ARBA00005454"/>
    </source>
</evidence>
<keyword evidence="3" id="KW-0378">Hydrolase</keyword>
<dbReference type="Pfam" id="PF03144">
    <property type="entry name" value="GTP_EFTU_D2"/>
    <property type="match status" value="1"/>
</dbReference>
<dbReference type="FunFam" id="2.40.30.10:FF:000015">
    <property type="entry name" value="Translation factor GUF1, mitochondrial"/>
    <property type="match status" value="1"/>
</dbReference>
<proteinExistence type="inferred from homology"/>
<dbReference type="Gene3D" id="2.40.30.10">
    <property type="entry name" value="Translation factors"/>
    <property type="match status" value="1"/>
</dbReference>
<evidence type="ECO:0000256" key="3">
    <source>
        <dbReference type="ARBA" id="ARBA00022801"/>
    </source>
</evidence>
<keyword evidence="7" id="KW-1185">Reference proteome</keyword>
<evidence type="ECO:0000313" key="7">
    <source>
        <dbReference type="Proteomes" id="UP000252519"/>
    </source>
</evidence>
<gene>
    <name evidence="6" type="ORF">ANCCAN_28139</name>
</gene>
<dbReference type="Proteomes" id="UP000252519">
    <property type="component" value="Unassembled WGS sequence"/>
</dbReference>
<dbReference type="GO" id="GO:0045727">
    <property type="term" value="P:positive regulation of translation"/>
    <property type="evidence" value="ECO:0007669"/>
    <property type="project" value="TreeGrafter"/>
</dbReference>
<dbReference type="CDD" id="cd03699">
    <property type="entry name" value="EF4_II"/>
    <property type="match status" value="1"/>
</dbReference>
<dbReference type="Gene3D" id="3.30.70.870">
    <property type="entry name" value="Elongation Factor G (Translational Gtpase), domain 3"/>
    <property type="match status" value="1"/>
</dbReference>
<dbReference type="PANTHER" id="PTHR43512:SF7">
    <property type="entry name" value="TRANSLATION FACTOR GUF1, MITOCHONDRIAL"/>
    <property type="match status" value="1"/>
</dbReference>
<reference evidence="6 7" key="1">
    <citation type="submission" date="2014-10" db="EMBL/GenBank/DDBJ databases">
        <title>Draft genome of the hookworm Ancylostoma caninum.</title>
        <authorList>
            <person name="Mitreva M."/>
        </authorList>
    </citation>
    <scope>NUCLEOTIDE SEQUENCE [LARGE SCALE GENOMIC DNA]</scope>
    <source>
        <strain evidence="6 7">Baltimore</strain>
    </source>
</reference>
<dbReference type="InterPro" id="IPR006297">
    <property type="entry name" value="EF-4"/>
</dbReference>
<organism evidence="6 7">
    <name type="scientific">Ancylostoma caninum</name>
    <name type="common">Dog hookworm</name>
    <dbReference type="NCBI Taxonomy" id="29170"/>
    <lineage>
        <taxon>Eukaryota</taxon>
        <taxon>Metazoa</taxon>
        <taxon>Ecdysozoa</taxon>
        <taxon>Nematoda</taxon>
        <taxon>Chromadorea</taxon>
        <taxon>Rhabditida</taxon>
        <taxon>Rhabditina</taxon>
        <taxon>Rhabditomorpha</taxon>
        <taxon>Strongyloidea</taxon>
        <taxon>Ancylostomatidae</taxon>
        <taxon>Ancylostomatinae</taxon>
        <taxon>Ancylostoma</taxon>
    </lineage>
</organism>
<keyword evidence="2" id="KW-0547">Nucleotide-binding</keyword>
<dbReference type="AlphaFoldDB" id="A0A368F217"/>
<dbReference type="InterPro" id="IPR004161">
    <property type="entry name" value="EFTu-like_2"/>
</dbReference>
<dbReference type="Gene3D" id="3.30.70.240">
    <property type="match status" value="1"/>
</dbReference>
<dbReference type="GO" id="GO:0097177">
    <property type="term" value="F:mitochondrial ribosome binding"/>
    <property type="evidence" value="ECO:0007669"/>
    <property type="project" value="TreeGrafter"/>
</dbReference>
<keyword evidence="4" id="KW-0342">GTP-binding</keyword>
<protein>
    <submittedName>
        <fullName evidence="6">Putative GTP-binding protein LepA</fullName>
    </submittedName>
</protein>
<dbReference type="PANTHER" id="PTHR43512">
    <property type="entry name" value="TRANSLATION FACTOR GUF1-RELATED"/>
    <property type="match status" value="1"/>
</dbReference>
<dbReference type="STRING" id="29170.A0A368F217"/>
<dbReference type="EMBL" id="JOJR01009258">
    <property type="protein sequence ID" value="RCN26141.1"/>
    <property type="molecule type" value="Genomic_DNA"/>
</dbReference>
<feature type="domain" description="Translation elongation factor EFTu-like" evidence="5">
    <location>
        <begin position="77"/>
        <end position="146"/>
    </location>
</feature>
<comment type="caution">
    <text evidence="6">The sequence shown here is derived from an EMBL/GenBank/DDBJ whole genome shotgun (WGS) entry which is preliminary data.</text>
</comment>
<accession>A0A368F217</accession>
<comment type="similarity">
    <text evidence="1">Belongs to the TRAFAC class translation factor GTPase superfamily. Classic translation factor GTPase family. LepA subfamily.</text>
</comment>
<name>A0A368F217_ANCCA</name>
<dbReference type="InterPro" id="IPR009000">
    <property type="entry name" value="Transl_B-barrel_sf"/>
</dbReference>
<evidence type="ECO:0000256" key="4">
    <source>
        <dbReference type="ARBA" id="ARBA00023134"/>
    </source>
</evidence>
<dbReference type="GO" id="GO:0016787">
    <property type="term" value="F:hydrolase activity"/>
    <property type="evidence" value="ECO:0007669"/>
    <property type="project" value="UniProtKB-KW"/>
</dbReference>
<sequence>LFSVVEFQVTLDSQVETQLKNLFEFDSEECLKISAKSGLNVEGLLDAVVERIPPPTTNKDAPFRAQIFNSIFDHFRGAIAFIRVTDGSIQKRQKIRSYHCGKEYEVSEVGVMRPVMTPCLALSAGQVGYVICSMKTVKEATVGETLFAAENVDNVKPFPGFKPTKPTVYAGLFPVETSDYEGLKQAVERLSLNDPFVVIMPGSSPALGLGWKVGFLGVLHMEVFGARLDQEYGASVILSQPSVKYRAIVKDNETVRKKRFGGKGEISILDASKFPKEADTEKFLEPVVKVRMIVPAEVMGAVNGLCFECTWRDKLYR</sequence>
<dbReference type="InterPro" id="IPR035647">
    <property type="entry name" value="EFG_III/V"/>
</dbReference>
<evidence type="ECO:0000259" key="5">
    <source>
        <dbReference type="Pfam" id="PF03144"/>
    </source>
</evidence>
<dbReference type="GO" id="GO:0005525">
    <property type="term" value="F:GTP binding"/>
    <property type="evidence" value="ECO:0007669"/>
    <property type="project" value="UniProtKB-KW"/>
</dbReference>